<keyword evidence="4" id="KW-0833">Ubl conjugation pathway</keyword>
<dbReference type="PANTHER" id="PTHR22852">
    <property type="entry name" value="LETHAL 2 DENTICLELESS PROTEIN RETINOIC ACID-REGULATED NUCLEAR MATRIX-ASSOCIATED PROTEIN"/>
    <property type="match status" value="1"/>
</dbReference>
<comment type="similarity">
    <text evidence="5">Belongs to the WD repeat cdt2 family.</text>
</comment>
<comment type="pathway">
    <text evidence="1">Protein modification; protein ubiquitination.</text>
</comment>
<dbReference type="InterPro" id="IPR020472">
    <property type="entry name" value="WD40_PAC1"/>
</dbReference>
<dbReference type="GeneID" id="107800932"/>
<dbReference type="GO" id="GO:0043161">
    <property type="term" value="P:proteasome-mediated ubiquitin-dependent protein catabolic process"/>
    <property type="evidence" value="ECO:0000318"/>
    <property type="project" value="GO_Central"/>
</dbReference>
<dbReference type="RefSeq" id="XP_016479688.1">
    <property type="nucleotide sequence ID" value="XM_016624202.1"/>
</dbReference>
<dbReference type="PROSITE" id="PS00678">
    <property type="entry name" value="WD_REPEATS_1"/>
    <property type="match status" value="1"/>
</dbReference>
<evidence type="ECO:0000313" key="8">
    <source>
        <dbReference type="RefSeq" id="XP_016479688.2"/>
    </source>
</evidence>
<dbReference type="STRING" id="4097.A0A1S4AT55"/>
<dbReference type="Gene3D" id="2.130.10.10">
    <property type="entry name" value="YVTN repeat-like/Quinoprotein amine dehydrogenase"/>
    <property type="match status" value="2"/>
</dbReference>
<reference evidence="8" key="2">
    <citation type="submission" date="2025-08" db="UniProtKB">
        <authorList>
            <consortium name="RefSeq"/>
        </authorList>
    </citation>
    <scope>IDENTIFICATION</scope>
    <source>
        <tissue evidence="8">Leaf</tissue>
    </source>
</reference>
<dbReference type="InterPro" id="IPR001680">
    <property type="entry name" value="WD40_rpt"/>
</dbReference>
<dbReference type="InterPro" id="IPR019775">
    <property type="entry name" value="WD40_repeat_CS"/>
</dbReference>
<evidence type="ECO:0000256" key="2">
    <source>
        <dbReference type="ARBA" id="ARBA00022574"/>
    </source>
</evidence>
<dbReference type="InterPro" id="IPR036322">
    <property type="entry name" value="WD40_repeat_dom_sf"/>
</dbReference>
<dbReference type="PROSITE" id="PS50082">
    <property type="entry name" value="WD_REPEATS_2"/>
    <property type="match status" value="4"/>
</dbReference>
<organism evidence="7 8">
    <name type="scientific">Nicotiana tabacum</name>
    <name type="common">Common tobacco</name>
    <dbReference type="NCBI Taxonomy" id="4097"/>
    <lineage>
        <taxon>Eukaryota</taxon>
        <taxon>Viridiplantae</taxon>
        <taxon>Streptophyta</taxon>
        <taxon>Embryophyta</taxon>
        <taxon>Tracheophyta</taxon>
        <taxon>Spermatophyta</taxon>
        <taxon>Magnoliopsida</taxon>
        <taxon>eudicotyledons</taxon>
        <taxon>Gunneridae</taxon>
        <taxon>Pentapetalae</taxon>
        <taxon>asterids</taxon>
        <taxon>lamiids</taxon>
        <taxon>Solanales</taxon>
        <taxon>Solanaceae</taxon>
        <taxon>Nicotianoideae</taxon>
        <taxon>Nicotianeae</taxon>
        <taxon>Nicotiana</taxon>
    </lineage>
</organism>
<sequence length="513" mass="56758">MDASKHQSFFQDINSRELNGYRVKRRPYISHKSSDFNEIGALVVDHNGFTPPPMALSFCKTSKNSHIVAVAYEGGYLGLFNTRVKFLSSSTHRQNAEKAKVSEWAAHDNAIFDVCWIKEDTSILTASGDQSIKVWDAQGKQCVRALMGHTGSVKSICPHPTNHDIIVSGARDGSFALWDLRCSDSSSENLCIPSIATVHEAHMSPHQRRTRRGKASPVSITSILYLKDELSIASAGAVDSVIKFWDTRNLKCPIIQACPHPEVSIQKGKRFHGVSSLSQDLNGVFISASCMDSRIYLYNVLQADKGPVKTFEGCKIESFFVKSALSPDAAHILSGSSDGSAYVWQVNKPLEDPIMLKGHDGEVTALDWCTSETGKVATTSDDFTVRFWNIHSSCYSNTRSPSSIRRRVAALSCMQRRKLFSDEKPASIKNDSTNCESNLTCHQELPDPITIPEMSTPVSKKKKHLPGFELQENFEKTPEATKRSPSSVLTPPSSLRKTIRDYFVVTPSGLHSQ</sequence>
<evidence type="ECO:0000313" key="7">
    <source>
        <dbReference type="Proteomes" id="UP000790787"/>
    </source>
</evidence>
<dbReference type="PANTHER" id="PTHR22852:SF0">
    <property type="entry name" value="DENTICLELESS PROTEIN HOMOLOG"/>
    <property type="match status" value="1"/>
</dbReference>
<dbReference type="SMR" id="A0A1S4AT55"/>
<evidence type="ECO:0000256" key="1">
    <source>
        <dbReference type="ARBA" id="ARBA00004906"/>
    </source>
</evidence>
<keyword evidence="7" id="KW-1185">Reference proteome</keyword>
<evidence type="ECO:0000256" key="5">
    <source>
        <dbReference type="ARBA" id="ARBA00038344"/>
    </source>
</evidence>
<dbReference type="InterPro" id="IPR015943">
    <property type="entry name" value="WD40/YVTN_repeat-like_dom_sf"/>
</dbReference>
<dbReference type="OMA" id="HALASCC"/>
<dbReference type="KEGG" id="nta:107800932"/>
<keyword evidence="2 6" id="KW-0853">WD repeat</keyword>
<dbReference type="Proteomes" id="UP000790787">
    <property type="component" value="Chromosome 3"/>
</dbReference>
<dbReference type="SUPFAM" id="SSF50978">
    <property type="entry name" value="WD40 repeat-like"/>
    <property type="match status" value="1"/>
</dbReference>
<gene>
    <name evidence="8" type="primary">LOC107800932</name>
</gene>
<dbReference type="PROSITE" id="PS50294">
    <property type="entry name" value="WD_REPEATS_REGION"/>
    <property type="match status" value="3"/>
</dbReference>
<dbReference type="RefSeq" id="XP_016479688.2">
    <property type="nucleotide sequence ID" value="XM_016624202.2"/>
</dbReference>
<keyword evidence="3" id="KW-0677">Repeat</keyword>
<accession>A0A1S4AT55</accession>
<dbReference type="GO" id="GO:0030674">
    <property type="term" value="F:protein-macromolecule adaptor activity"/>
    <property type="evidence" value="ECO:0000318"/>
    <property type="project" value="GO_Central"/>
</dbReference>
<proteinExistence type="inferred from homology"/>
<dbReference type="PRINTS" id="PR00320">
    <property type="entry name" value="GPROTEINBRPT"/>
</dbReference>
<protein>
    <submittedName>
        <fullName evidence="8">Uncharacterized protein LOC107800932</fullName>
    </submittedName>
</protein>
<evidence type="ECO:0000256" key="3">
    <source>
        <dbReference type="ARBA" id="ARBA00022737"/>
    </source>
</evidence>
<dbReference type="GO" id="GO:0005634">
    <property type="term" value="C:nucleus"/>
    <property type="evidence" value="ECO:0000318"/>
    <property type="project" value="GO_Central"/>
</dbReference>
<dbReference type="OrthoDB" id="1213251at2759"/>
<evidence type="ECO:0000256" key="4">
    <source>
        <dbReference type="ARBA" id="ARBA00022786"/>
    </source>
</evidence>
<dbReference type="AlphaFoldDB" id="A0A1S4AT55"/>
<dbReference type="SMART" id="SM00320">
    <property type="entry name" value="WD40"/>
    <property type="match status" value="6"/>
</dbReference>
<name>A0A1S4AT55_TOBAC</name>
<evidence type="ECO:0000256" key="6">
    <source>
        <dbReference type="PROSITE-ProRule" id="PRU00221"/>
    </source>
</evidence>
<reference evidence="7" key="1">
    <citation type="journal article" date="2014" name="Nat. Commun.">
        <title>The tobacco genome sequence and its comparison with those of tomato and potato.</title>
        <authorList>
            <person name="Sierro N."/>
            <person name="Battey J.N."/>
            <person name="Ouadi S."/>
            <person name="Bakaher N."/>
            <person name="Bovet L."/>
            <person name="Willig A."/>
            <person name="Goepfert S."/>
            <person name="Peitsch M.C."/>
            <person name="Ivanov N.V."/>
        </authorList>
    </citation>
    <scope>NUCLEOTIDE SEQUENCE [LARGE SCALE GENOMIC DNA]</scope>
</reference>
<dbReference type="PaxDb" id="4097-A0A1S4AT55"/>
<dbReference type="Pfam" id="PF00400">
    <property type="entry name" value="WD40"/>
    <property type="match status" value="4"/>
</dbReference>
<dbReference type="InterPro" id="IPR051865">
    <property type="entry name" value="WD-repeat_CDT2_adapter"/>
</dbReference>